<dbReference type="InterPro" id="IPR018060">
    <property type="entry name" value="HTH_AraC"/>
</dbReference>
<proteinExistence type="predicted"/>
<evidence type="ECO:0000256" key="3">
    <source>
        <dbReference type="ARBA" id="ARBA00023163"/>
    </source>
</evidence>
<keyword evidence="3" id="KW-0804">Transcription</keyword>
<dbReference type="Pfam" id="PF12833">
    <property type="entry name" value="HTH_18"/>
    <property type="match status" value="1"/>
</dbReference>
<sequence>MSVMLENAKRGIVFSRPVIEKVKDKLNSLINKENGFYSVIDLLTILYELSIDENSRILCTSTFANQDDSSESRRIQKVINYLHSNYQNEIHLRDVANYVNMSEVSFSRFMKKRTGKNYIEYLNDLRLGIASRYLIDTNKTIAEISFECGFNNLSNFNRIFKKRKGSTPKEFRDNYSKMRILI</sequence>
<keyword evidence="2" id="KW-0238">DNA-binding</keyword>
<reference evidence="5" key="1">
    <citation type="submission" date="2019-08" db="EMBL/GenBank/DDBJ databases">
        <authorList>
            <person name="Kucharzyk K."/>
            <person name="Murdoch R.W."/>
            <person name="Higgins S."/>
            <person name="Loffler F."/>
        </authorList>
    </citation>
    <scope>NUCLEOTIDE SEQUENCE</scope>
</reference>
<dbReference type="InterPro" id="IPR009057">
    <property type="entry name" value="Homeodomain-like_sf"/>
</dbReference>
<dbReference type="InterPro" id="IPR020449">
    <property type="entry name" value="Tscrpt_reg_AraC-type_HTH"/>
</dbReference>
<gene>
    <name evidence="5" type="primary">rhaS_130</name>
    <name evidence="5" type="ORF">SDC9_168213</name>
</gene>
<dbReference type="PANTHER" id="PTHR43280:SF27">
    <property type="entry name" value="TRANSCRIPTIONAL REGULATOR MTLR"/>
    <property type="match status" value="1"/>
</dbReference>
<dbReference type="SMART" id="SM00342">
    <property type="entry name" value="HTH_ARAC"/>
    <property type="match status" value="1"/>
</dbReference>
<organism evidence="5">
    <name type="scientific">bioreactor metagenome</name>
    <dbReference type="NCBI Taxonomy" id="1076179"/>
    <lineage>
        <taxon>unclassified sequences</taxon>
        <taxon>metagenomes</taxon>
        <taxon>ecological metagenomes</taxon>
    </lineage>
</organism>
<feature type="domain" description="HTH araC/xylS-type" evidence="4">
    <location>
        <begin position="76"/>
        <end position="174"/>
    </location>
</feature>
<dbReference type="AlphaFoldDB" id="A0A645G9T7"/>
<dbReference type="EMBL" id="VSSQ01068691">
    <property type="protein sequence ID" value="MPN20834.1"/>
    <property type="molecule type" value="Genomic_DNA"/>
</dbReference>
<evidence type="ECO:0000313" key="5">
    <source>
        <dbReference type="EMBL" id="MPN20834.1"/>
    </source>
</evidence>
<comment type="caution">
    <text evidence="5">The sequence shown here is derived from an EMBL/GenBank/DDBJ whole genome shotgun (WGS) entry which is preliminary data.</text>
</comment>
<dbReference type="PROSITE" id="PS00041">
    <property type="entry name" value="HTH_ARAC_FAMILY_1"/>
    <property type="match status" value="1"/>
</dbReference>
<dbReference type="SUPFAM" id="SSF46689">
    <property type="entry name" value="Homeodomain-like"/>
    <property type="match status" value="2"/>
</dbReference>
<dbReference type="PANTHER" id="PTHR43280">
    <property type="entry name" value="ARAC-FAMILY TRANSCRIPTIONAL REGULATOR"/>
    <property type="match status" value="1"/>
</dbReference>
<accession>A0A645G9T7</accession>
<protein>
    <submittedName>
        <fullName evidence="5">HTH-type transcriptional activator RhaS</fullName>
    </submittedName>
</protein>
<dbReference type="InterPro" id="IPR018062">
    <property type="entry name" value="HTH_AraC-typ_CS"/>
</dbReference>
<evidence type="ECO:0000259" key="4">
    <source>
        <dbReference type="PROSITE" id="PS01124"/>
    </source>
</evidence>
<name>A0A645G9T7_9ZZZZ</name>
<dbReference type="GO" id="GO:0043565">
    <property type="term" value="F:sequence-specific DNA binding"/>
    <property type="evidence" value="ECO:0007669"/>
    <property type="project" value="InterPro"/>
</dbReference>
<evidence type="ECO:0000256" key="2">
    <source>
        <dbReference type="ARBA" id="ARBA00023125"/>
    </source>
</evidence>
<keyword evidence="1" id="KW-0805">Transcription regulation</keyword>
<dbReference type="GO" id="GO:0003700">
    <property type="term" value="F:DNA-binding transcription factor activity"/>
    <property type="evidence" value="ECO:0007669"/>
    <property type="project" value="InterPro"/>
</dbReference>
<evidence type="ECO:0000256" key="1">
    <source>
        <dbReference type="ARBA" id="ARBA00023015"/>
    </source>
</evidence>
<dbReference type="PRINTS" id="PR00032">
    <property type="entry name" value="HTHARAC"/>
</dbReference>
<dbReference type="Gene3D" id="1.10.10.60">
    <property type="entry name" value="Homeodomain-like"/>
    <property type="match status" value="2"/>
</dbReference>
<dbReference type="PROSITE" id="PS01124">
    <property type="entry name" value="HTH_ARAC_FAMILY_2"/>
    <property type="match status" value="1"/>
</dbReference>